<dbReference type="Gene3D" id="3.90.550.10">
    <property type="entry name" value="Spore Coat Polysaccharide Biosynthesis Protein SpsA, Chain A"/>
    <property type="match status" value="1"/>
</dbReference>
<dbReference type="SUPFAM" id="SSF53448">
    <property type="entry name" value="Nucleotide-diphospho-sugar transferases"/>
    <property type="match status" value="1"/>
</dbReference>
<dbReference type="PANTHER" id="PTHR22916">
    <property type="entry name" value="GLYCOSYLTRANSFERASE"/>
    <property type="match status" value="1"/>
</dbReference>
<dbReference type="Proteomes" id="UP000477386">
    <property type="component" value="Unassembled WGS sequence"/>
</dbReference>
<evidence type="ECO:0000313" key="3">
    <source>
        <dbReference type="Proteomes" id="UP000477386"/>
    </source>
</evidence>
<dbReference type="InterPro" id="IPR001173">
    <property type="entry name" value="Glyco_trans_2-like"/>
</dbReference>
<proteinExistence type="predicted"/>
<evidence type="ECO:0000313" key="2">
    <source>
        <dbReference type="EMBL" id="NEU67440.1"/>
    </source>
</evidence>
<accession>A0A6M0IGM6</accession>
<dbReference type="RefSeq" id="WP_164037424.1">
    <property type="nucleotide sequence ID" value="NZ_JAAGNZ010000001.1"/>
</dbReference>
<gene>
    <name evidence="2" type="ORF">GK091_11155</name>
</gene>
<sequence length="327" mass="37733">MELPLVSVIIPTYNYAHYILDAINSLKQQSYSWDKIEVVVVDDGSTDNTEELLNVLQSDGELIYIRQNNQGKACATKKAISVCTGKYIFNLDADDYFLHDKIKNFVEIFELNSDVVHVASSANLIDNKEQSMGIEDIPFKITDKIISGVELLKYFYENNILFGGGSTYAARTSILQSINIPLEVDMYIDEFLLLAVLPYGKSFIFKNPLSVWRVHSSNYSSPRSSDQKKIIEKSIRAIQSSDAMLSYLKNNHFDEIIIKIYMLKNITQKLVYKEAKETKNIKDIMRYIFQIVSEIGIHPKWFVRYYILNRLLPSPIFKLLRKYKNIS</sequence>
<dbReference type="CDD" id="cd00761">
    <property type="entry name" value="Glyco_tranf_GTA_type"/>
    <property type="match status" value="1"/>
</dbReference>
<keyword evidence="3" id="KW-1185">Reference proteome</keyword>
<dbReference type="EMBL" id="JAAGNZ010000001">
    <property type="protein sequence ID" value="NEU67440.1"/>
    <property type="molecule type" value="Genomic_DNA"/>
</dbReference>
<dbReference type="PANTHER" id="PTHR22916:SF3">
    <property type="entry name" value="UDP-GLCNAC:BETAGAL BETA-1,3-N-ACETYLGLUCOSAMINYLTRANSFERASE-LIKE PROTEIN 1"/>
    <property type="match status" value="1"/>
</dbReference>
<dbReference type="InterPro" id="IPR029044">
    <property type="entry name" value="Nucleotide-diphossugar_trans"/>
</dbReference>
<dbReference type="GO" id="GO:0016758">
    <property type="term" value="F:hexosyltransferase activity"/>
    <property type="evidence" value="ECO:0007669"/>
    <property type="project" value="UniProtKB-ARBA"/>
</dbReference>
<comment type="caution">
    <text evidence="2">The sequence shown here is derived from an EMBL/GenBank/DDBJ whole genome shotgun (WGS) entry which is preliminary data.</text>
</comment>
<dbReference type="AlphaFoldDB" id="A0A6M0IGM6"/>
<feature type="domain" description="Glycosyltransferase 2-like" evidence="1">
    <location>
        <begin position="7"/>
        <end position="135"/>
    </location>
</feature>
<evidence type="ECO:0000259" key="1">
    <source>
        <dbReference type="Pfam" id="PF00535"/>
    </source>
</evidence>
<dbReference type="Pfam" id="PF00535">
    <property type="entry name" value="Glycos_transf_2"/>
    <property type="match status" value="1"/>
</dbReference>
<reference evidence="2 3" key="1">
    <citation type="submission" date="2020-02" db="EMBL/GenBank/DDBJ databases">
        <title>Draft genome sequence of two Spirosoma agri KCTC 52727 and Spirosoma terrae KCTC 52035.</title>
        <authorList>
            <person name="Rojas J."/>
            <person name="Ambika Manirajan B."/>
            <person name="Ratering S."/>
            <person name="Suarez C."/>
            <person name="Schnell S."/>
        </authorList>
    </citation>
    <scope>NUCLEOTIDE SEQUENCE [LARGE SCALE GENOMIC DNA]</scope>
    <source>
        <strain evidence="2 3">KCTC 52727</strain>
    </source>
</reference>
<organism evidence="2 3">
    <name type="scientific">Spirosoma agri</name>
    <dbReference type="NCBI Taxonomy" id="1987381"/>
    <lineage>
        <taxon>Bacteria</taxon>
        <taxon>Pseudomonadati</taxon>
        <taxon>Bacteroidota</taxon>
        <taxon>Cytophagia</taxon>
        <taxon>Cytophagales</taxon>
        <taxon>Cytophagaceae</taxon>
        <taxon>Spirosoma</taxon>
    </lineage>
</organism>
<keyword evidence="2" id="KW-0808">Transferase</keyword>
<name>A0A6M0IGM6_9BACT</name>
<protein>
    <submittedName>
        <fullName evidence="2">Glycosyltransferase family 2 protein</fullName>
    </submittedName>
</protein>